<dbReference type="Pfam" id="PF00092">
    <property type="entry name" value="VWA"/>
    <property type="match status" value="1"/>
</dbReference>
<dbReference type="PANTHER" id="PTHR41248">
    <property type="entry name" value="NORD PROTEIN"/>
    <property type="match status" value="1"/>
</dbReference>
<proteinExistence type="predicted"/>
<dbReference type="InterPro" id="IPR051928">
    <property type="entry name" value="NorD/CobT"/>
</dbReference>
<dbReference type="PANTHER" id="PTHR41248:SF1">
    <property type="entry name" value="NORD PROTEIN"/>
    <property type="match status" value="1"/>
</dbReference>
<evidence type="ECO:0000313" key="4">
    <source>
        <dbReference type="Proteomes" id="UP000199228"/>
    </source>
</evidence>
<dbReference type="SMART" id="SM00327">
    <property type="entry name" value="VWA"/>
    <property type="match status" value="1"/>
</dbReference>
<evidence type="ECO:0000313" key="3">
    <source>
        <dbReference type="EMBL" id="SDB32207.1"/>
    </source>
</evidence>
<name>A0A1G6CH25_EUBOX</name>
<dbReference type="AlphaFoldDB" id="A0A1G6CH25"/>
<dbReference type="Proteomes" id="UP000199228">
    <property type="component" value="Unassembled WGS sequence"/>
</dbReference>
<dbReference type="EMBL" id="FMXR01000019">
    <property type="protein sequence ID" value="SDB32207.1"/>
    <property type="molecule type" value="Genomic_DNA"/>
</dbReference>
<protein>
    <submittedName>
        <fullName evidence="3">von Willebrand factor type A domain-containing protein</fullName>
    </submittedName>
</protein>
<evidence type="ECO:0000259" key="2">
    <source>
        <dbReference type="PROSITE" id="PS50234"/>
    </source>
</evidence>
<evidence type="ECO:0000256" key="1">
    <source>
        <dbReference type="SAM" id="MobiDB-lite"/>
    </source>
</evidence>
<dbReference type="OrthoDB" id="1632179at2"/>
<dbReference type="InterPro" id="IPR036465">
    <property type="entry name" value="vWFA_dom_sf"/>
</dbReference>
<dbReference type="STRING" id="1732.SAMN02910417_02400"/>
<dbReference type="Gene3D" id="3.40.50.410">
    <property type="entry name" value="von Willebrand factor, type A domain"/>
    <property type="match status" value="1"/>
</dbReference>
<gene>
    <name evidence="3" type="ORF">SAMN02910417_02400</name>
</gene>
<organism evidence="3 4">
    <name type="scientific">Eubacterium oxidoreducens</name>
    <dbReference type="NCBI Taxonomy" id="1732"/>
    <lineage>
        <taxon>Bacteria</taxon>
        <taxon>Bacillati</taxon>
        <taxon>Bacillota</taxon>
        <taxon>Clostridia</taxon>
        <taxon>Eubacteriales</taxon>
        <taxon>Eubacteriaceae</taxon>
        <taxon>Eubacterium</taxon>
    </lineage>
</organism>
<dbReference type="PROSITE" id="PS50234">
    <property type="entry name" value="VWFA"/>
    <property type="match status" value="1"/>
</dbReference>
<feature type="compositionally biased region" description="Acidic residues" evidence="1">
    <location>
        <begin position="320"/>
        <end position="347"/>
    </location>
</feature>
<reference evidence="3 4" key="1">
    <citation type="submission" date="2016-10" db="EMBL/GenBank/DDBJ databases">
        <authorList>
            <person name="de Groot N.N."/>
        </authorList>
    </citation>
    <scope>NUCLEOTIDE SEQUENCE [LARGE SCALE GENOMIC DNA]</scope>
    <source>
        <strain evidence="3 4">DSM 3217</strain>
    </source>
</reference>
<feature type="region of interest" description="Disordered" evidence="1">
    <location>
        <begin position="431"/>
        <end position="458"/>
    </location>
</feature>
<feature type="compositionally biased region" description="Polar residues" evidence="1">
    <location>
        <begin position="439"/>
        <end position="458"/>
    </location>
</feature>
<keyword evidence="4" id="KW-1185">Reference proteome</keyword>
<accession>A0A1G6CH25</accession>
<sequence>MSRLFSEQVKKYQAAHPATPIAFDNLVQTPQFYRYINQYLTSLTSDFAMPIHLVLLHGDNEQQIETSLLDGRTIYVNTDNAQIRSFEDDENKLLCILGYLFHEIAHLRFMDYRKELWAANSFKLGKLPFEKDTMPRMRYPHPDFMEVKSNPRFAKVMTSLYRAIANVISDYHDEEALCKMAGKLVRRGIETVREAGFTTVRSLEDMTEDIEISTLTLLLSAILQYARFGQVFILHEDTAEFNVIMEMLDRIKPDIQAAIQADDVKEKYIQINFIVNKLWRYIDLYIDGPSSEFAFEGTEDEDFTEYRDENERGFHQPAKEEEDCENCDNCDDEDHKEESPGGDDAAEDGSAQDAADMLDSIQNAIASSGGDNISNMPANILSGSMQEIQDSSTNNDTFAPSDVLSGTQEGHLIELSLEELENEIHEDNAEEQLAEQQHKNTLSKINSGNYGSAHTGIQTDIRRVKPNINDRSSYEEIIHQHHSFLKKVQKEIVKIMQDETTSLQRRRMMGRRIDNRHLYKVDQRYFQKKKNPEKELDMAVAILIDNSGSMKGPRIDCARQAAVLLNEVLERLEIPTLISSHNCEMHPVVEIYQQFEDRKIAKYSLMKMQPSGNNRDGLALRMVGELLSQRIEQDKLLIIISDGQPNSNGYSGDLARKDIKEAMRLLRGDGIKTIAFAIGDDKPQIRAIYGEAFVDISDYDKFPLQLSLLMEREIISNIR</sequence>
<feature type="region of interest" description="Disordered" evidence="1">
    <location>
        <begin position="296"/>
        <end position="350"/>
    </location>
</feature>
<dbReference type="SUPFAM" id="SSF53300">
    <property type="entry name" value="vWA-like"/>
    <property type="match status" value="1"/>
</dbReference>
<feature type="domain" description="VWFA" evidence="2">
    <location>
        <begin position="539"/>
        <end position="718"/>
    </location>
</feature>
<feature type="compositionally biased region" description="Basic and acidic residues" evidence="1">
    <location>
        <begin position="304"/>
        <end position="319"/>
    </location>
</feature>
<dbReference type="InterPro" id="IPR002035">
    <property type="entry name" value="VWF_A"/>
</dbReference>
<dbReference type="RefSeq" id="WP_090174594.1">
    <property type="nucleotide sequence ID" value="NZ_FMXR01000019.1"/>
</dbReference>